<evidence type="ECO:0000313" key="2">
    <source>
        <dbReference type="Proteomes" id="UP000027135"/>
    </source>
</evidence>
<dbReference type="Proteomes" id="UP000027135">
    <property type="component" value="Unassembled WGS sequence"/>
</dbReference>
<accession>A0A067R2E5</accession>
<gene>
    <name evidence="1" type="ORF">L798_08297</name>
</gene>
<protein>
    <submittedName>
        <fullName evidence="1">Uncharacterized protein</fullName>
    </submittedName>
</protein>
<keyword evidence="2" id="KW-1185">Reference proteome</keyword>
<dbReference type="InParanoid" id="A0A067R2E5"/>
<evidence type="ECO:0000313" key="1">
    <source>
        <dbReference type="EMBL" id="KDR17194.1"/>
    </source>
</evidence>
<sequence>MNSVGVNSNLVQCFRSNVEVAFVLSGDVMAAYVNVGPRVRILAAPKTRQLSDQRPSSIFSGSQFGKVPSIRRYLGWPQTLRLTSLNLAGNRTSDKSDSFFTSRFTGCLQVVTSVGRDEGKDRACSI</sequence>
<dbReference type="AlphaFoldDB" id="A0A067R2E5"/>
<proteinExistence type="predicted"/>
<reference evidence="1 2" key="1">
    <citation type="journal article" date="2014" name="Nat. Commun.">
        <title>Molecular traces of alternative social organization in a termite genome.</title>
        <authorList>
            <person name="Terrapon N."/>
            <person name="Li C."/>
            <person name="Robertson H.M."/>
            <person name="Ji L."/>
            <person name="Meng X."/>
            <person name="Booth W."/>
            <person name="Chen Z."/>
            <person name="Childers C.P."/>
            <person name="Glastad K.M."/>
            <person name="Gokhale K."/>
            <person name="Gowin J."/>
            <person name="Gronenberg W."/>
            <person name="Hermansen R.A."/>
            <person name="Hu H."/>
            <person name="Hunt B.G."/>
            <person name="Huylmans A.K."/>
            <person name="Khalil S.M."/>
            <person name="Mitchell R.D."/>
            <person name="Munoz-Torres M.C."/>
            <person name="Mustard J.A."/>
            <person name="Pan H."/>
            <person name="Reese J.T."/>
            <person name="Scharf M.E."/>
            <person name="Sun F."/>
            <person name="Vogel H."/>
            <person name="Xiao J."/>
            <person name="Yang W."/>
            <person name="Yang Z."/>
            <person name="Yang Z."/>
            <person name="Zhou J."/>
            <person name="Zhu J."/>
            <person name="Brent C.S."/>
            <person name="Elsik C.G."/>
            <person name="Goodisman M.A."/>
            <person name="Liberles D.A."/>
            <person name="Roe R.M."/>
            <person name="Vargo E.L."/>
            <person name="Vilcinskas A."/>
            <person name="Wang J."/>
            <person name="Bornberg-Bauer E."/>
            <person name="Korb J."/>
            <person name="Zhang G."/>
            <person name="Liebig J."/>
        </authorList>
    </citation>
    <scope>NUCLEOTIDE SEQUENCE [LARGE SCALE GENOMIC DNA]</scope>
    <source>
        <tissue evidence="1">Whole organism</tissue>
    </source>
</reference>
<organism evidence="1 2">
    <name type="scientific">Zootermopsis nevadensis</name>
    <name type="common">Dampwood termite</name>
    <dbReference type="NCBI Taxonomy" id="136037"/>
    <lineage>
        <taxon>Eukaryota</taxon>
        <taxon>Metazoa</taxon>
        <taxon>Ecdysozoa</taxon>
        <taxon>Arthropoda</taxon>
        <taxon>Hexapoda</taxon>
        <taxon>Insecta</taxon>
        <taxon>Pterygota</taxon>
        <taxon>Neoptera</taxon>
        <taxon>Polyneoptera</taxon>
        <taxon>Dictyoptera</taxon>
        <taxon>Blattodea</taxon>
        <taxon>Blattoidea</taxon>
        <taxon>Termitoidae</taxon>
        <taxon>Termopsidae</taxon>
        <taxon>Zootermopsis</taxon>
    </lineage>
</organism>
<dbReference type="EMBL" id="KK852750">
    <property type="protein sequence ID" value="KDR17194.1"/>
    <property type="molecule type" value="Genomic_DNA"/>
</dbReference>
<name>A0A067R2E5_ZOONE</name>